<dbReference type="InterPro" id="IPR000100">
    <property type="entry name" value="RNase_P"/>
</dbReference>
<keyword evidence="2" id="KW-0540">Nuclease</keyword>
<keyword evidence="1" id="KW-0819">tRNA processing</keyword>
<dbReference type="InterPro" id="IPR014721">
    <property type="entry name" value="Ribsml_uS5_D2-typ_fold_subgr"/>
</dbReference>
<keyword evidence="4" id="KW-0378">Hydrolase</keyword>
<evidence type="ECO:0000256" key="6">
    <source>
        <dbReference type="NCBIfam" id="TIGR00188"/>
    </source>
</evidence>
<keyword evidence="3" id="KW-0255">Endonuclease</keyword>
<dbReference type="AlphaFoldDB" id="A0A2H0Y1N0"/>
<dbReference type="InterPro" id="IPR020568">
    <property type="entry name" value="Ribosomal_Su5_D2-typ_SF"/>
</dbReference>
<dbReference type="PANTHER" id="PTHR33992:SF1">
    <property type="entry name" value="RIBONUCLEASE P PROTEIN COMPONENT"/>
    <property type="match status" value="1"/>
</dbReference>
<dbReference type="Pfam" id="PF00825">
    <property type="entry name" value="Ribonuclease_P"/>
    <property type="match status" value="1"/>
</dbReference>
<evidence type="ECO:0000313" key="7">
    <source>
        <dbReference type="EMBL" id="PIS31632.1"/>
    </source>
</evidence>
<dbReference type="GO" id="GO:0004526">
    <property type="term" value="F:ribonuclease P activity"/>
    <property type="evidence" value="ECO:0007669"/>
    <property type="project" value="UniProtKB-UniRule"/>
</dbReference>
<comment type="caution">
    <text evidence="7">The sequence shown here is derived from an EMBL/GenBank/DDBJ whole genome shotgun (WGS) entry which is preliminary data.</text>
</comment>
<sequence>MLPKKYRLTQEKEIRRVLRNRQMEFRHPLLYLVACQNKLTYTRFKVITSKKLGKAHDRNRIRRVFVGAFLKIMHNIRKNVDMVLLPNRACLGIKGEQATGLLMSAASDFASDNL</sequence>
<accession>A0A2H0Y1N0</accession>
<evidence type="ECO:0000256" key="1">
    <source>
        <dbReference type="ARBA" id="ARBA00022694"/>
    </source>
</evidence>
<evidence type="ECO:0000256" key="5">
    <source>
        <dbReference type="ARBA" id="ARBA00022884"/>
    </source>
</evidence>
<name>A0A2H0Y1N0_UNCSA</name>
<organism evidence="7 8">
    <name type="scientific">Candidatus Saganbacteria bacterium CG08_land_8_20_14_0_20_45_16</name>
    <dbReference type="NCBI Taxonomy" id="2014293"/>
    <lineage>
        <taxon>Bacteria</taxon>
        <taxon>Bacillati</taxon>
        <taxon>Saganbacteria</taxon>
    </lineage>
</organism>
<dbReference type="GO" id="GO:0042781">
    <property type="term" value="F:3'-tRNA processing endoribonuclease activity"/>
    <property type="evidence" value="ECO:0007669"/>
    <property type="project" value="TreeGrafter"/>
</dbReference>
<dbReference type="GO" id="GO:0030677">
    <property type="term" value="C:ribonuclease P complex"/>
    <property type="evidence" value="ECO:0007669"/>
    <property type="project" value="TreeGrafter"/>
</dbReference>
<evidence type="ECO:0000256" key="4">
    <source>
        <dbReference type="ARBA" id="ARBA00022801"/>
    </source>
</evidence>
<dbReference type="SUPFAM" id="SSF54211">
    <property type="entry name" value="Ribosomal protein S5 domain 2-like"/>
    <property type="match status" value="1"/>
</dbReference>
<dbReference type="NCBIfam" id="TIGR00188">
    <property type="entry name" value="rnpA"/>
    <property type="match status" value="1"/>
</dbReference>
<evidence type="ECO:0000256" key="2">
    <source>
        <dbReference type="ARBA" id="ARBA00022722"/>
    </source>
</evidence>
<evidence type="ECO:0000313" key="8">
    <source>
        <dbReference type="Proteomes" id="UP000231343"/>
    </source>
</evidence>
<dbReference type="GO" id="GO:0000049">
    <property type="term" value="F:tRNA binding"/>
    <property type="evidence" value="ECO:0007669"/>
    <property type="project" value="InterPro"/>
</dbReference>
<protein>
    <recommendedName>
        <fullName evidence="6">Ribonuclease P protein component</fullName>
        <ecNumber evidence="6">3.1.26.5</ecNumber>
    </recommendedName>
</protein>
<dbReference type="PANTHER" id="PTHR33992">
    <property type="entry name" value="RIBONUCLEASE P PROTEIN COMPONENT"/>
    <property type="match status" value="1"/>
</dbReference>
<evidence type="ECO:0000256" key="3">
    <source>
        <dbReference type="ARBA" id="ARBA00022759"/>
    </source>
</evidence>
<reference evidence="7 8" key="1">
    <citation type="submission" date="2017-09" db="EMBL/GenBank/DDBJ databases">
        <title>Depth-based differentiation of microbial function through sediment-hosted aquifers and enrichment of novel symbionts in the deep terrestrial subsurface.</title>
        <authorList>
            <person name="Probst A.J."/>
            <person name="Ladd B."/>
            <person name="Jarett J.K."/>
            <person name="Geller-Mcgrath D.E."/>
            <person name="Sieber C.M."/>
            <person name="Emerson J.B."/>
            <person name="Anantharaman K."/>
            <person name="Thomas B.C."/>
            <person name="Malmstrom R."/>
            <person name="Stieglmeier M."/>
            <person name="Klingl A."/>
            <person name="Woyke T."/>
            <person name="Ryan C.M."/>
            <person name="Banfield J.F."/>
        </authorList>
    </citation>
    <scope>NUCLEOTIDE SEQUENCE [LARGE SCALE GENOMIC DNA]</scope>
    <source>
        <strain evidence="7">CG08_land_8_20_14_0_20_45_16</strain>
    </source>
</reference>
<dbReference type="EMBL" id="PEYM01000007">
    <property type="protein sequence ID" value="PIS31632.1"/>
    <property type="molecule type" value="Genomic_DNA"/>
</dbReference>
<proteinExistence type="predicted"/>
<keyword evidence="5" id="KW-0694">RNA-binding</keyword>
<dbReference type="Gene3D" id="3.30.230.10">
    <property type="match status" value="1"/>
</dbReference>
<dbReference type="Proteomes" id="UP000231343">
    <property type="component" value="Unassembled WGS sequence"/>
</dbReference>
<dbReference type="EC" id="3.1.26.5" evidence="6"/>
<gene>
    <name evidence="7" type="primary">rnpA</name>
    <name evidence="7" type="ORF">COT42_00760</name>
</gene>